<dbReference type="EMBL" id="CAXLJM020000046">
    <property type="protein sequence ID" value="CAL8111292.1"/>
    <property type="molecule type" value="Genomic_DNA"/>
</dbReference>
<comment type="caution">
    <text evidence="1">The sequence shown here is derived from an EMBL/GenBank/DDBJ whole genome shotgun (WGS) entry which is preliminary data.</text>
</comment>
<gene>
    <name evidence="1" type="ORF">ODALV1_LOCUS14904</name>
</gene>
<protein>
    <submittedName>
        <fullName evidence="1">Uncharacterized protein</fullName>
    </submittedName>
</protein>
<reference evidence="1 2" key="1">
    <citation type="submission" date="2024-08" db="EMBL/GenBank/DDBJ databases">
        <authorList>
            <person name="Cucini C."/>
            <person name="Frati F."/>
        </authorList>
    </citation>
    <scope>NUCLEOTIDE SEQUENCE [LARGE SCALE GENOMIC DNA]</scope>
</reference>
<accession>A0ABP1QSS6</accession>
<sequence length="66" mass="7543">MPFASHATQTYKKVFDILSLSYKQIPSSRNATYNVSQGTARLEEFYNNNILLILIPSHQNQNGLRV</sequence>
<keyword evidence="2" id="KW-1185">Reference proteome</keyword>
<proteinExistence type="predicted"/>
<evidence type="ECO:0000313" key="2">
    <source>
        <dbReference type="Proteomes" id="UP001642540"/>
    </source>
</evidence>
<name>A0ABP1QSS6_9HEXA</name>
<dbReference type="Proteomes" id="UP001642540">
    <property type="component" value="Unassembled WGS sequence"/>
</dbReference>
<evidence type="ECO:0000313" key="1">
    <source>
        <dbReference type="EMBL" id="CAL8111292.1"/>
    </source>
</evidence>
<organism evidence="1 2">
    <name type="scientific">Orchesella dallaii</name>
    <dbReference type="NCBI Taxonomy" id="48710"/>
    <lineage>
        <taxon>Eukaryota</taxon>
        <taxon>Metazoa</taxon>
        <taxon>Ecdysozoa</taxon>
        <taxon>Arthropoda</taxon>
        <taxon>Hexapoda</taxon>
        <taxon>Collembola</taxon>
        <taxon>Entomobryomorpha</taxon>
        <taxon>Entomobryoidea</taxon>
        <taxon>Orchesellidae</taxon>
        <taxon>Orchesellinae</taxon>
        <taxon>Orchesella</taxon>
    </lineage>
</organism>